<dbReference type="EMBL" id="CAJJDN010000008">
    <property type="protein sequence ID" value="CAD8054337.1"/>
    <property type="molecule type" value="Genomic_DNA"/>
</dbReference>
<sequence>MLVLSNYTKIQKQFLFIYFYPISPQLLISTYSCQMQQIIIKNYLQKVRFFTSIIKFKIYLIFTSYSM</sequence>
<reference evidence="1" key="1">
    <citation type="submission" date="2021-01" db="EMBL/GenBank/DDBJ databases">
        <authorList>
            <consortium name="Genoscope - CEA"/>
            <person name="William W."/>
        </authorList>
    </citation>
    <scope>NUCLEOTIDE SEQUENCE</scope>
</reference>
<dbReference type="AlphaFoldDB" id="A0A8S1KI07"/>
<dbReference type="Proteomes" id="UP000692954">
    <property type="component" value="Unassembled WGS sequence"/>
</dbReference>
<evidence type="ECO:0000313" key="1">
    <source>
        <dbReference type="EMBL" id="CAD8054337.1"/>
    </source>
</evidence>
<organism evidence="1 2">
    <name type="scientific">Paramecium sonneborni</name>
    <dbReference type="NCBI Taxonomy" id="65129"/>
    <lineage>
        <taxon>Eukaryota</taxon>
        <taxon>Sar</taxon>
        <taxon>Alveolata</taxon>
        <taxon>Ciliophora</taxon>
        <taxon>Intramacronucleata</taxon>
        <taxon>Oligohymenophorea</taxon>
        <taxon>Peniculida</taxon>
        <taxon>Parameciidae</taxon>
        <taxon>Paramecium</taxon>
    </lineage>
</organism>
<protein>
    <submittedName>
        <fullName evidence="1">Uncharacterized protein</fullName>
    </submittedName>
</protein>
<accession>A0A8S1KI07</accession>
<proteinExistence type="predicted"/>
<name>A0A8S1KI07_9CILI</name>
<comment type="caution">
    <text evidence="1">The sequence shown here is derived from an EMBL/GenBank/DDBJ whole genome shotgun (WGS) entry which is preliminary data.</text>
</comment>
<evidence type="ECO:0000313" key="2">
    <source>
        <dbReference type="Proteomes" id="UP000692954"/>
    </source>
</evidence>
<keyword evidence="2" id="KW-1185">Reference proteome</keyword>
<gene>
    <name evidence="1" type="ORF">PSON_ATCC_30995.1.T0080223</name>
</gene>